<evidence type="ECO:0000256" key="5">
    <source>
        <dbReference type="ARBA" id="ARBA00023136"/>
    </source>
</evidence>
<protein>
    <submittedName>
        <fullName evidence="8">Major Facilitator Superfamily</fullName>
    </submittedName>
</protein>
<feature type="transmembrane region" description="Helical" evidence="6">
    <location>
        <begin position="459"/>
        <end position="481"/>
    </location>
</feature>
<feature type="transmembrane region" description="Helical" evidence="6">
    <location>
        <begin position="127"/>
        <end position="146"/>
    </location>
</feature>
<keyword evidence="2" id="KW-0813">Transport</keyword>
<feature type="transmembrane region" description="Helical" evidence="6">
    <location>
        <begin position="152"/>
        <end position="175"/>
    </location>
</feature>
<dbReference type="PANTHER" id="PTHR43791:SF18">
    <property type="entry name" value="NICOTINIC ACID TRANSPORTER TNA1, PUTATIVE (AFU_ORTHOLOGUE AFUA_3G03820)-RELATED"/>
    <property type="match status" value="1"/>
</dbReference>
<name>A0A9P4YT18_9HYPO</name>
<feature type="transmembrane region" description="Helical" evidence="6">
    <location>
        <begin position="219"/>
        <end position="242"/>
    </location>
</feature>
<keyword evidence="5 6" id="KW-0472">Membrane</keyword>
<dbReference type="Proteomes" id="UP000749293">
    <property type="component" value="Unassembled WGS sequence"/>
</dbReference>
<evidence type="ECO:0000313" key="9">
    <source>
        <dbReference type="Proteomes" id="UP000749293"/>
    </source>
</evidence>
<evidence type="ECO:0000259" key="7">
    <source>
        <dbReference type="PROSITE" id="PS50850"/>
    </source>
</evidence>
<reference evidence="8" key="1">
    <citation type="submission" date="2020-03" db="EMBL/GenBank/DDBJ databases">
        <title>Site-based positive gene gene selection in Geosmithia morbida across the United States reveals a broad range of putative effectors and factors for local host and environmental adapation.</title>
        <authorList>
            <person name="Onufrak A."/>
            <person name="Murdoch R.W."/>
            <person name="Gazis R."/>
            <person name="Huff M."/>
            <person name="Staton M."/>
            <person name="Klingeman W."/>
            <person name="Hadziabdic D."/>
        </authorList>
    </citation>
    <scope>NUCLEOTIDE SEQUENCE</scope>
    <source>
        <strain evidence="8">1262</strain>
    </source>
</reference>
<feature type="transmembrane region" description="Helical" evidence="6">
    <location>
        <begin position="371"/>
        <end position="388"/>
    </location>
</feature>
<keyword evidence="9" id="KW-1185">Reference proteome</keyword>
<keyword evidence="4 6" id="KW-1133">Transmembrane helix</keyword>
<dbReference type="InterPro" id="IPR020846">
    <property type="entry name" value="MFS_dom"/>
</dbReference>
<feature type="transmembrane region" description="Helical" evidence="6">
    <location>
        <begin position="58"/>
        <end position="76"/>
    </location>
</feature>
<dbReference type="OrthoDB" id="2962993at2759"/>
<evidence type="ECO:0000256" key="2">
    <source>
        <dbReference type="ARBA" id="ARBA00022448"/>
    </source>
</evidence>
<dbReference type="GO" id="GO:0022857">
    <property type="term" value="F:transmembrane transporter activity"/>
    <property type="evidence" value="ECO:0007669"/>
    <property type="project" value="InterPro"/>
</dbReference>
<dbReference type="InterPro" id="IPR011701">
    <property type="entry name" value="MFS"/>
</dbReference>
<dbReference type="FunFam" id="1.20.1250.20:FF:000034">
    <property type="entry name" value="MFS general substrate transporter"/>
    <property type="match status" value="1"/>
</dbReference>
<dbReference type="RefSeq" id="XP_035320917.1">
    <property type="nucleotide sequence ID" value="XM_035469222.1"/>
</dbReference>
<feature type="domain" description="Major facilitator superfamily (MFS) profile" evidence="7">
    <location>
        <begin position="60"/>
        <end position="487"/>
    </location>
</feature>
<comment type="caution">
    <text evidence="8">The sequence shown here is derived from an EMBL/GenBank/DDBJ whole genome shotgun (WGS) entry which is preliminary data.</text>
</comment>
<organism evidence="8 9">
    <name type="scientific">Geosmithia morbida</name>
    <dbReference type="NCBI Taxonomy" id="1094350"/>
    <lineage>
        <taxon>Eukaryota</taxon>
        <taxon>Fungi</taxon>
        <taxon>Dikarya</taxon>
        <taxon>Ascomycota</taxon>
        <taxon>Pezizomycotina</taxon>
        <taxon>Sordariomycetes</taxon>
        <taxon>Hypocreomycetidae</taxon>
        <taxon>Hypocreales</taxon>
        <taxon>Bionectriaceae</taxon>
        <taxon>Geosmithia</taxon>
    </lineage>
</organism>
<evidence type="ECO:0000256" key="1">
    <source>
        <dbReference type="ARBA" id="ARBA00004141"/>
    </source>
</evidence>
<gene>
    <name evidence="8" type="ORF">GMORB2_7257</name>
</gene>
<dbReference type="GeneID" id="55973480"/>
<proteinExistence type="predicted"/>
<evidence type="ECO:0000313" key="8">
    <source>
        <dbReference type="EMBL" id="KAF4122265.1"/>
    </source>
</evidence>
<keyword evidence="3 6" id="KW-0812">Transmembrane</keyword>
<dbReference type="PROSITE" id="PS50850">
    <property type="entry name" value="MFS"/>
    <property type="match status" value="1"/>
</dbReference>
<feature type="transmembrane region" description="Helical" evidence="6">
    <location>
        <begin position="96"/>
        <end position="115"/>
    </location>
</feature>
<accession>A0A9P4YT18</accession>
<dbReference type="InterPro" id="IPR036259">
    <property type="entry name" value="MFS_trans_sf"/>
</dbReference>
<dbReference type="AlphaFoldDB" id="A0A9P4YT18"/>
<dbReference type="GO" id="GO:0016020">
    <property type="term" value="C:membrane"/>
    <property type="evidence" value="ECO:0007669"/>
    <property type="project" value="UniProtKB-SubCell"/>
</dbReference>
<feature type="transmembrane region" description="Helical" evidence="6">
    <location>
        <begin position="187"/>
        <end position="207"/>
    </location>
</feature>
<dbReference type="SUPFAM" id="SSF103473">
    <property type="entry name" value="MFS general substrate transporter"/>
    <property type="match status" value="1"/>
</dbReference>
<feature type="transmembrane region" description="Helical" evidence="6">
    <location>
        <begin position="340"/>
        <end position="359"/>
    </location>
</feature>
<evidence type="ECO:0000256" key="4">
    <source>
        <dbReference type="ARBA" id="ARBA00022989"/>
    </source>
</evidence>
<feature type="transmembrane region" description="Helical" evidence="6">
    <location>
        <begin position="303"/>
        <end position="328"/>
    </location>
</feature>
<evidence type="ECO:0000256" key="6">
    <source>
        <dbReference type="SAM" id="Phobius"/>
    </source>
</evidence>
<feature type="transmembrane region" description="Helical" evidence="6">
    <location>
        <begin position="394"/>
        <end position="415"/>
    </location>
</feature>
<dbReference type="Pfam" id="PF07690">
    <property type="entry name" value="MFS_1"/>
    <property type="match status" value="1"/>
</dbReference>
<dbReference type="PANTHER" id="PTHR43791">
    <property type="entry name" value="PERMEASE-RELATED"/>
    <property type="match status" value="1"/>
</dbReference>
<evidence type="ECO:0000256" key="3">
    <source>
        <dbReference type="ARBA" id="ARBA00022692"/>
    </source>
</evidence>
<dbReference type="EMBL" id="JAANYQ010000009">
    <property type="protein sequence ID" value="KAF4122265.1"/>
    <property type="molecule type" value="Genomic_DNA"/>
</dbReference>
<feature type="transmembrane region" description="Helical" evidence="6">
    <location>
        <begin position="427"/>
        <end position="447"/>
    </location>
</feature>
<dbReference type="Gene3D" id="1.20.1250.20">
    <property type="entry name" value="MFS general substrate transporter like domains"/>
    <property type="match status" value="2"/>
</dbReference>
<comment type="subcellular location">
    <subcellularLocation>
        <location evidence="1">Membrane</location>
        <topology evidence="1">Multi-pass membrane protein</topology>
    </subcellularLocation>
</comment>
<dbReference type="FunFam" id="1.20.1250.20:FF:000068">
    <property type="entry name" value="MFS general substrate transporter"/>
    <property type="match status" value="1"/>
</dbReference>
<sequence length="518" mass="57572">MDLASPHVVSVKNDFSEIENDSGKIPGKDESIDNLANGSTRPSFAHLDEKKILRKMDIRVIPVLALLYLLSFLDRGNIGNAKIEGLQEDLNMSDDQYNWCLTVFFFTYAAFEVPSNLVLKKLRPSRWLPSIMVAWGIVMTLMGIVQSYHGLLIARIFLGVTEAGLFPGVAYYLTMWYCRSEIQFRQALFFSAASIAGAFSGLLAFAIAKMDGIAGLEGWRWIFILEGIATVIVALFAFFALYDFPETASFLTREEREFVIHRLKYQGSRSGKNDDNDVPVVEVAEADEFKWEYVRQAFCDGQIYINILVYWGIVCPLYGVSLFLPTIIKGLGYHSSTAQLLTIPIYIVAAITAIFFSWLSDRVGIRSPFIIVAHVVMLLGYAMCIGSSNPRVVYGGIFVATLGIYPAFPGVISWMSNNLSGSYKRSAGMALQIGVGNLAGAMAANFYRGSNAPRYFLGHGLELGFVMVGLLAAVVLVSWYMRTNKSRARRLANGEALNYTSQELASQGDRAITFRYVY</sequence>